<proteinExistence type="inferred from homology"/>
<gene>
    <name evidence="6" type="ORF">SteCoe_2059</name>
</gene>
<evidence type="ECO:0000256" key="4">
    <source>
        <dbReference type="SAM" id="MobiDB-lite"/>
    </source>
</evidence>
<dbReference type="PANTHER" id="PTHR23253:SF9">
    <property type="entry name" value="EUKARYOTIC TRANSLATION INITIATION FACTOR 4 GAMMA 2"/>
    <property type="match status" value="1"/>
</dbReference>
<sequence>MEPDYQNARQEGYYNPKRCRSDSNFLCKSASNNPYRKGPPSKKSYKKKINKYRPDEILRFKDHKLSKIQPQSELLHRKLLNLAKRAEITWRLVPKVIKSDYDEVTKTMKSLLNKLTPTNFDPIKEKIAQLFSPESSKVFSNLLITKACMEVKYEETYAQLTCDLTKQFKFFRFDLIEALQNVFESHALDAEDIGLNKKKVLGCVCFLGELMNRKFMSVKIGVYCCEQLLKKRTEEAAEGVCYLLSACERFFGSPRYKEVAHNLICELQSRSQGYSSRVKFQIEDLFESRKIHKIIMQNTEKPYNLKA</sequence>
<evidence type="ECO:0000313" key="6">
    <source>
        <dbReference type="EMBL" id="OMJ94718.1"/>
    </source>
</evidence>
<evidence type="ECO:0000256" key="2">
    <source>
        <dbReference type="ARBA" id="ARBA00022540"/>
    </source>
</evidence>
<keyword evidence="2" id="KW-0396">Initiation factor</keyword>
<dbReference type="EMBL" id="MPUH01000022">
    <property type="protein sequence ID" value="OMJ94718.1"/>
    <property type="molecule type" value="Genomic_DNA"/>
</dbReference>
<feature type="region of interest" description="Disordered" evidence="4">
    <location>
        <begin position="1"/>
        <end position="46"/>
    </location>
</feature>
<dbReference type="SMART" id="SM00543">
    <property type="entry name" value="MIF4G"/>
    <property type="match status" value="1"/>
</dbReference>
<keyword evidence="7" id="KW-1185">Reference proteome</keyword>
<evidence type="ECO:0000256" key="3">
    <source>
        <dbReference type="ARBA" id="ARBA00022917"/>
    </source>
</evidence>
<protein>
    <recommendedName>
        <fullName evidence="5">MIF4G domain-containing protein</fullName>
    </recommendedName>
</protein>
<dbReference type="OrthoDB" id="514777at2759"/>
<reference evidence="6 7" key="1">
    <citation type="submission" date="2016-11" db="EMBL/GenBank/DDBJ databases">
        <title>The macronuclear genome of Stentor coeruleus: a giant cell with tiny introns.</title>
        <authorList>
            <person name="Slabodnick M."/>
            <person name="Ruby J.G."/>
            <person name="Reiff S.B."/>
            <person name="Swart E.C."/>
            <person name="Gosai S."/>
            <person name="Prabakaran S."/>
            <person name="Witkowska E."/>
            <person name="Larue G.E."/>
            <person name="Fisher S."/>
            <person name="Freeman R.M."/>
            <person name="Gunawardena J."/>
            <person name="Chu W."/>
            <person name="Stover N.A."/>
            <person name="Gregory B.D."/>
            <person name="Nowacki M."/>
            <person name="Derisi J."/>
            <person name="Roy S.W."/>
            <person name="Marshall W.F."/>
            <person name="Sood P."/>
        </authorList>
    </citation>
    <scope>NUCLEOTIDE SEQUENCE [LARGE SCALE GENOMIC DNA]</scope>
    <source>
        <strain evidence="6">WM001</strain>
    </source>
</reference>
<dbReference type="InterPro" id="IPR016024">
    <property type="entry name" value="ARM-type_fold"/>
</dbReference>
<name>A0A1R2D0D2_9CILI</name>
<evidence type="ECO:0000313" key="7">
    <source>
        <dbReference type="Proteomes" id="UP000187209"/>
    </source>
</evidence>
<dbReference type="AlphaFoldDB" id="A0A1R2D0D2"/>
<dbReference type="GO" id="GO:0016281">
    <property type="term" value="C:eukaryotic translation initiation factor 4F complex"/>
    <property type="evidence" value="ECO:0007669"/>
    <property type="project" value="TreeGrafter"/>
</dbReference>
<evidence type="ECO:0000259" key="5">
    <source>
        <dbReference type="SMART" id="SM00543"/>
    </source>
</evidence>
<organism evidence="6 7">
    <name type="scientific">Stentor coeruleus</name>
    <dbReference type="NCBI Taxonomy" id="5963"/>
    <lineage>
        <taxon>Eukaryota</taxon>
        <taxon>Sar</taxon>
        <taxon>Alveolata</taxon>
        <taxon>Ciliophora</taxon>
        <taxon>Postciliodesmatophora</taxon>
        <taxon>Heterotrichea</taxon>
        <taxon>Heterotrichida</taxon>
        <taxon>Stentoridae</taxon>
        <taxon>Stentor</taxon>
    </lineage>
</organism>
<comment type="caution">
    <text evidence="6">The sequence shown here is derived from an EMBL/GenBank/DDBJ whole genome shotgun (WGS) entry which is preliminary data.</text>
</comment>
<evidence type="ECO:0000256" key="1">
    <source>
        <dbReference type="ARBA" id="ARBA00005775"/>
    </source>
</evidence>
<dbReference type="Pfam" id="PF02854">
    <property type="entry name" value="MIF4G"/>
    <property type="match status" value="1"/>
</dbReference>
<comment type="similarity">
    <text evidence="1">Belongs to the eukaryotic initiation factor 4G family.</text>
</comment>
<feature type="compositionally biased region" description="Polar residues" evidence="4">
    <location>
        <begin position="22"/>
        <end position="33"/>
    </location>
</feature>
<dbReference type="GO" id="GO:0003729">
    <property type="term" value="F:mRNA binding"/>
    <property type="evidence" value="ECO:0007669"/>
    <property type="project" value="TreeGrafter"/>
</dbReference>
<keyword evidence="3" id="KW-0648">Protein biosynthesis</keyword>
<dbReference type="SUPFAM" id="SSF48371">
    <property type="entry name" value="ARM repeat"/>
    <property type="match status" value="1"/>
</dbReference>
<dbReference type="InterPro" id="IPR003890">
    <property type="entry name" value="MIF4G-like_typ-3"/>
</dbReference>
<dbReference type="Proteomes" id="UP000187209">
    <property type="component" value="Unassembled WGS sequence"/>
</dbReference>
<dbReference type="GO" id="GO:0003743">
    <property type="term" value="F:translation initiation factor activity"/>
    <property type="evidence" value="ECO:0007669"/>
    <property type="project" value="UniProtKB-KW"/>
</dbReference>
<dbReference type="PANTHER" id="PTHR23253">
    <property type="entry name" value="EUKARYOTIC TRANSLATION INITIATION FACTOR 4 GAMMA"/>
    <property type="match status" value="1"/>
</dbReference>
<accession>A0A1R2D0D2</accession>
<feature type="domain" description="MIF4G" evidence="5">
    <location>
        <begin position="105"/>
        <end position="292"/>
    </location>
</feature>
<dbReference type="Gene3D" id="1.25.40.180">
    <property type="match status" value="1"/>
</dbReference>